<keyword evidence="2" id="KW-0472">Membrane</keyword>
<dbReference type="Pfam" id="PF02141">
    <property type="entry name" value="DENN"/>
    <property type="match status" value="2"/>
</dbReference>
<sequence>MACPVTMRMQLCLPRGLSFRTQSQQKNPHFHSFIITKEDGSRTYGAAYVFYEEVQNDQICAAMQTLQAMHHAELSNAQSRTLYPELESSLEQSPMTHRKARPRPHTIYDINNDKLYVTKCVALISQLPFVYSAQQYLKQLHEAVTTESQKQLPLECYVYNILYEVPLTPPGRSMKFYGVTQPIFCQRPGVNELPLFDFSLWKLFQLMDIRNILMVFRSILLEHQVLFYSSVILTLLAFQFELDSFFLFYLFSSFHLFLLSLIFSFLSFILFFLLSLYFSFFFLSIFLSSFSLFFFLLSLYFSFFFSLFFFLLSLYFSFFFLSIFLFFFLSIFLSSFSLFFFLLSLYFSFFFLSIFLSSFSLFFFLLSLYFSFFFLSIFLSSFSLSFSFVFFYLYSQMFQNFFLYHYQKLMLVAEALTIVIFPFTWQHVYVPILPASLSHFLDAPVPFIMGLYHGQEDRSELQLPSEASMCFVDIDDTTVEIPEDLPMFPHQKDLMLELSALLSRYRSEFNKDNYTSQSLDRRLVYSQRKGGIRKPGSSSLLTDSRSWNSSPEKKREILQNNETWTRISALAKKTGVWDTIEDISSDNNCNKEAMCQTLSKDVSTMPTAELIEHKFNNAVREIFLNRFVHMFCSYESFVIQPMQNMEQWLSNREMMQNFDKAAFLSDQPEAYLPFLSPFIETQMFTTLIDNKILSQWESSDPFLKVFDERVKQFKEKSGEAHTPTYHTCDTIQDAGKRNECFFDNM</sequence>
<comment type="caution">
    <text evidence="4">The sequence shown here is derived from an EMBL/GenBank/DDBJ whole genome shotgun (WGS) entry which is preliminary data.</text>
</comment>
<feature type="transmembrane region" description="Helical" evidence="2">
    <location>
        <begin position="340"/>
        <end position="366"/>
    </location>
</feature>
<dbReference type="SMART" id="SM00799">
    <property type="entry name" value="DENN"/>
    <property type="match status" value="2"/>
</dbReference>
<keyword evidence="2" id="KW-0812">Transmembrane</keyword>
<dbReference type="InterPro" id="IPR005113">
    <property type="entry name" value="uDENN_dom"/>
</dbReference>
<dbReference type="Gene3D" id="3.40.50.11500">
    <property type="match status" value="1"/>
</dbReference>
<keyword evidence="2" id="KW-1133">Transmembrane helix</keyword>
<feature type="transmembrane region" description="Helical" evidence="2">
    <location>
        <begin position="246"/>
        <end position="273"/>
    </location>
</feature>
<feature type="transmembrane region" description="Helical" evidence="2">
    <location>
        <begin position="406"/>
        <end position="425"/>
    </location>
</feature>
<dbReference type="PANTHER" id="PTHR46070:SF1">
    <property type="entry name" value="PINSTRIPE, ISOFORM A"/>
    <property type="match status" value="1"/>
</dbReference>
<evidence type="ECO:0000256" key="2">
    <source>
        <dbReference type="SAM" id="Phobius"/>
    </source>
</evidence>
<dbReference type="OrthoDB" id="6019893at2759"/>
<dbReference type="InterPro" id="IPR043153">
    <property type="entry name" value="DENN_C"/>
</dbReference>
<name>A0A812ETT0_ACAPH</name>
<feature type="compositionally biased region" description="Polar residues" evidence="1">
    <location>
        <begin position="536"/>
        <end position="550"/>
    </location>
</feature>
<feature type="transmembrane region" description="Helical" evidence="2">
    <location>
        <begin position="219"/>
        <end position="240"/>
    </location>
</feature>
<evidence type="ECO:0000256" key="1">
    <source>
        <dbReference type="SAM" id="MobiDB-lite"/>
    </source>
</evidence>
<dbReference type="InterPro" id="IPR005112">
    <property type="entry name" value="dDENN_dom"/>
</dbReference>
<accession>A0A812ETT0</accession>
<proteinExistence type="predicted"/>
<feature type="region of interest" description="Disordered" evidence="1">
    <location>
        <begin position="528"/>
        <end position="554"/>
    </location>
</feature>
<dbReference type="PANTHER" id="PTHR46070">
    <property type="entry name" value="PINSTRIPE, ISOFORM A"/>
    <property type="match status" value="1"/>
</dbReference>
<dbReference type="Pfam" id="PF03456">
    <property type="entry name" value="uDENN"/>
    <property type="match status" value="1"/>
</dbReference>
<gene>
    <name evidence="4" type="ORF">SPHA_79767</name>
</gene>
<dbReference type="GO" id="GO:0005085">
    <property type="term" value="F:guanyl-nucleotide exchange factor activity"/>
    <property type="evidence" value="ECO:0007669"/>
    <property type="project" value="InterPro"/>
</dbReference>
<dbReference type="InterPro" id="IPR047278">
    <property type="entry name" value="DEN5A/B"/>
</dbReference>
<protein>
    <submittedName>
        <fullName evidence="4">DENND5</fullName>
    </submittedName>
</protein>
<evidence type="ECO:0000313" key="4">
    <source>
        <dbReference type="EMBL" id="CAE1330445.1"/>
    </source>
</evidence>
<dbReference type="InterPro" id="IPR037516">
    <property type="entry name" value="Tripartite_DENN"/>
</dbReference>
<evidence type="ECO:0000313" key="5">
    <source>
        <dbReference type="Proteomes" id="UP000597762"/>
    </source>
</evidence>
<reference evidence="4" key="1">
    <citation type="submission" date="2021-01" db="EMBL/GenBank/DDBJ databases">
        <authorList>
            <person name="Li R."/>
            <person name="Bekaert M."/>
        </authorList>
    </citation>
    <scope>NUCLEOTIDE SEQUENCE</scope>
    <source>
        <strain evidence="4">Farmed</strain>
    </source>
</reference>
<feature type="transmembrane region" description="Helical" evidence="2">
    <location>
        <begin position="280"/>
        <end position="301"/>
    </location>
</feature>
<dbReference type="InterPro" id="IPR001194">
    <property type="entry name" value="cDENN_dom"/>
</dbReference>
<evidence type="ECO:0000259" key="3">
    <source>
        <dbReference type="PROSITE" id="PS50211"/>
    </source>
</evidence>
<dbReference type="Proteomes" id="UP000597762">
    <property type="component" value="Unassembled WGS sequence"/>
</dbReference>
<dbReference type="AlphaFoldDB" id="A0A812ETT0"/>
<dbReference type="SMART" id="SM00801">
    <property type="entry name" value="dDENN"/>
    <property type="match status" value="1"/>
</dbReference>
<feature type="transmembrane region" description="Helical" evidence="2">
    <location>
        <begin position="372"/>
        <end position="394"/>
    </location>
</feature>
<keyword evidence="5" id="KW-1185">Reference proteome</keyword>
<feature type="transmembrane region" description="Helical" evidence="2">
    <location>
        <begin position="307"/>
        <end position="333"/>
    </location>
</feature>
<dbReference type="GO" id="GO:0031267">
    <property type="term" value="F:small GTPase binding"/>
    <property type="evidence" value="ECO:0007669"/>
    <property type="project" value="InterPro"/>
</dbReference>
<dbReference type="EMBL" id="CAHIKZ030005576">
    <property type="protein sequence ID" value="CAE1330445.1"/>
    <property type="molecule type" value="Genomic_DNA"/>
</dbReference>
<feature type="domain" description="UDENN" evidence="3">
    <location>
        <begin position="1"/>
        <end position="698"/>
    </location>
</feature>
<dbReference type="PROSITE" id="PS50211">
    <property type="entry name" value="DENN"/>
    <property type="match status" value="1"/>
</dbReference>
<organism evidence="4 5">
    <name type="scientific">Acanthosepion pharaonis</name>
    <name type="common">Pharaoh cuttlefish</name>
    <name type="synonym">Sepia pharaonis</name>
    <dbReference type="NCBI Taxonomy" id="158019"/>
    <lineage>
        <taxon>Eukaryota</taxon>
        <taxon>Metazoa</taxon>
        <taxon>Spiralia</taxon>
        <taxon>Lophotrochozoa</taxon>
        <taxon>Mollusca</taxon>
        <taxon>Cephalopoda</taxon>
        <taxon>Coleoidea</taxon>
        <taxon>Decapodiformes</taxon>
        <taxon>Sepiida</taxon>
        <taxon>Sepiina</taxon>
        <taxon>Sepiidae</taxon>
        <taxon>Acanthosepion</taxon>
    </lineage>
</organism>